<feature type="transmembrane region" description="Helical" evidence="1">
    <location>
        <begin position="15"/>
        <end position="35"/>
    </location>
</feature>
<protein>
    <recommendedName>
        <fullName evidence="4">G protein-coupled receptor</fullName>
    </recommendedName>
</protein>
<name>A0AAV5VUU6_9BILA</name>
<dbReference type="AlphaFoldDB" id="A0AAV5VUU6"/>
<accession>A0AAV5VUU6</accession>
<reference evidence="2" key="1">
    <citation type="submission" date="2023-10" db="EMBL/GenBank/DDBJ databases">
        <title>Genome assembly of Pristionchus species.</title>
        <authorList>
            <person name="Yoshida K."/>
            <person name="Sommer R.J."/>
        </authorList>
    </citation>
    <scope>NUCLEOTIDE SEQUENCE</scope>
    <source>
        <strain evidence="2">RS5133</strain>
    </source>
</reference>
<dbReference type="Proteomes" id="UP001432322">
    <property type="component" value="Unassembled WGS sequence"/>
</dbReference>
<evidence type="ECO:0000313" key="3">
    <source>
        <dbReference type="Proteomes" id="UP001432322"/>
    </source>
</evidence>
<feature type="transmembrane region" description="Helical" evidence="1">
    <location>
        <begin position="98"/>
        <end position="118"/>
    </location>
</feature>
<proteinExistence type="predicted"/>
<evidence type="ECO:0000313" key="2">
    <source>
        <dbReference type="EMBL" id="GMT22487.1"/>
    </source>
</evidence>
<evidence type="ECO:0008006" key="4">
    <source>
        <dbReference type="Google" id="ProtNLM"/>
    </source>
</evidence>
<keyword evidence="1" id="KW-1133">Transmembrane helix</keyword>
<comment type="caution">
    <text evidence="2">The sequence shown here is derived from an EMBL/GenBank/DDBJ whole genome shotgun (WGS) entry which is preliminary data.</text>
</comment>
<feature type="non-terminal residue" evidence="2">
    <location>
        <position position="121"/>
    </location>
</feature>
<keyword evidence="3" id="KW-1185">Reference proteome</keyword>
<keyword evidence="1" id="KW-0472">Membrane</keyword>
<evidence type="ECO:0000256" key="1">
    <source>
        <dbReference type="SAM" id="Phobius"/>
    </source>
</evidence>
<gene>
    <name evidence="2" type="ORF">PFISCL1PPCAC_13784</name>
</gene>
<dbReference type="Pfam" id="PF10327">
    <property type="entry name" value="7TM_GPCR_Sri"/>
    <property type="match status" value="1"/>
</dbReference>
<keyword evidence="1" id="KW-0812">Transmembrane</keyword>
<feature type="non-terminal residue" evidence="2">
    <location>
        <position position="1"/>
    </location>
</feature>
<dbReference type="InterPro" id="IPR019429">
    <property type="entry name" value="7TM_GPCR_serpentine_rcpt_Sri"/>
</dbReference>
<sequence length="121" mass="13987">IMEPLAASTRRSLEILKRASSVVSILLSVFSIYLIRKHSARATSTSYKTLLMGVVVTAQFNDFYLETLFEPVFLFPFPCIYTEGLLYRRFDVETTTTLAAWIQVMNAMTFPYMFCVIYRNQ</sequence>
<dbReference type="PANTHER" id="PTHR45830:SF15">
    <property type="entry name" value="SERPENTINE RECEPTOR, CLASS I"/>
    <property type="match status" value="1"/>
</dbReference>
<dbReference type="EMBL" id="BTSY01000004">
    <property type="protein sequence ID" value="GMT22487.1"/>
    <property type="molecule type" value="Genomic_DNA"/>
</dbReference>
<organism evidence="2 3">
    <name type="scientific">Pristionchus fissidentatus</name>
    <dbReference type="NCBI Taxonomy" id="1538716"/>
    <lineage>
        <taxon>Eukaryota</taxon>
        <taxon>Metazoa</taxon>
        <taxon>Ecdysozoa</taxon>
        <taxon>Nematoda</taxon>
        <taxon>Chromadorea</taxon>
        <taxon>Rhabditida</taxon>
        <taxon>Rhabditina</taxon>
        <taxon>Diplogasteromorpha</taxon>
        <taxon>Diplogasteroidea</taxon>
        <taxon>Neodiplogasteridae</taxon>
        <taxon>Pristionchus</taxon>
    </lineage>
</organism>
<dbReference type="PANTHER" id="PTHR45830">
    <property type="entry name" value="SERPENTINE RECEPTOR, CLASS I"/>
    <property type="match status" value="1"/>
</dbReference>